<protein>
    <submittedName>
        <fullName evidence="2">Transposase</fullName>
    </submittedName>
</protein>
<dbReference type="SUPFAM" id="SSF53098">
    <property type="entry name" value="Ribonuclease H-like"/>
    <property type="match status" value="1"/>
</dbReference>
<proteinExistence type="predicted"/>
<gene>
    <name evidence="2" type="ORF">F4W18_13895</name>
</gene>
<evidence type="ECO:0000313" key="2">
    <source>
        <dbReference type="EMBL" id="KAA8674093.1"/>
    </source>
</evidence>
<dbReference type="InterPro" id="IPR001584">
    <property type="entry name" value="Integrase_cat-core"/>
</dbReference>
<evidence type="ECO:0000313" key="3">
    <source>
        <dbReference type="Proteomes" id="UP000322521"/>
    </source>
</evidence>
<dbReference type="InterPro" id="IPR012337">
    <property type="entry name" value="RNaseH-like_sf"/>
</dbReference>
<feature type="domain" description="Integrase catalytic" evidence="1">
    <location>
        <begin position="3"/>
        <end position="40"/>
    </location>
</feature>
<comment type="caution">
    <text evidence="2">The sequence shown here is derived from an EMBL/GenBank/DDBJ whole genome shotgun (WGS) entry which is preliminary data.</text>
</comment>
<organism evidence="2 3">
    <name type="scientific">Vibrio gigantis</name>
    <dbReference type="NCBI Taxonomy" id="296199"/>
    <lineage>
        <taxon>Bacteria</taxon>
        <taxon>Pseudomonadati</taxon>
        <taxon>Pseudomonadota</taxon>
        <taxon>Gammaproteobacteria</taxon>
        <taxon>Vibrionales</taxon>
        <taxon>Vibrionaceae</taxon>
        <taxon>Vibrio</taxon>
    </lineage>
</organism>
<feature type="non-terminal residue" evidence="2">
    <location>
        <position position="1"/>
    </location>
</feature>
<dbReference type="Pfam" id="PF13683">
    <property type="entry name" value="rve_3"/>
    <property type="match status" value="1"/>
</dbReference>
<evidence type="ECO:0000259" key="1">
    <source>
        <dbReference type="Pfam" id="PF13683"/>
    </source>
</evidence>
<accession>A0A5M9NTZ3</accession>
<dbReference type="AlphaFoldDB" id="A0A5M9NTZ3"/>
<reference evidence="2 3" key="1">
    <citation type="submission" date="2019-09" db="EMBL/GenBank/DDBJ databases">
        <title>Draft genome sequence of various Type strains from the CCUG.</title>
        <authorList>
            <person name="Pineiro-Iglesias B."/>
            <person name="Tunovic T."/>
            <person name="Unosson C."/>
            <person name="Inganas E."/>
            <person name="Ohlen M."/>
            <person name="Cardew S."/>
            <person name="Jensie-Markopoulos S."/>
            <person name="Salva-Serra F."/>
            <person name="Jaen-Luchoro D."/>
            <person name="Karlsson R."/>
            <person name="Svensson-Stadler L."/>
            <person name="Chun J."/>
            <person name="Moore E."/>
        </authorList>
    </citation>
    <scope>NUCLEOTIDE SEQUENCE [LARGE SCALE GENOMIC DNA]</scope>
    <source>
        <strain evidence="2 3">CCUG 56969T</strain>
    </source>
</reference>
<dbReference type="RefSeq" id="WP_150330750.1">
    <property type="nucleotide sequence ID" value="NZ_VXJS01000008.1"/>
</dbReference>
<dbReference type="Proteomes" id="UP000322521">
    <property type="component" value="Unassembled WGS sequence"/>
</dbReference>
<name>A0A5M9NTZ3_9VIBR</name>
<dbReference type="GO" id="GO:0015074">
    <property type="term" value="P:DNA integration"/>
    <property type="evidence" value="ECO:0007669"/>
    <property type="project" value="InterPro"/>
</dbReference>
<sequence length="47" mass="5625">KMEYLLNKPNDLDEAKKMVAESVKIYNEYRPHTALKYKTPDEVHRAF</sequence>
<dbReference type="EMBL" id="VXJS01000008">
    <property type="protein sequence ID" value="KAA8674093.1"/>
    <property type="molecule type" value="Genomic_DNA"/>
</dbReference>
<keyword evidence="3" id="KW-1185">Reference proteome</keyword>